<dbReference type="EMBL" id="JAGFBS010000013">
    <property type="protein sequence ID" value="KAG6376004.1"/>
    <property type="molecule type" value="Genomic_DNA"/>
</dbReference>
<reference evidence="1" key="1">
    <citation type="submission" date="2021-03" db="EMBL/GenBank/DDBJ databases">
        <title>Evolutionary innovations through gain and loss of genes in the ectomycorrhizal Boletales.</title>
        <authorList>
            <person name="Wu G."/>
            <person name="Miyauchi S."/>
            <person name="Morin E."/>
            <person name="Yang Z.-L."/>
            <person name="Xu J."/>
            <person name="Martin F.M."/>
        </authorList>
    </citation>
    <scope>NUCLEOTIDE SEQUENCE</scope>
    <source>
        <strain evidence="1">BR01</strain>
    </source>
</reference>
<comment type="caution">
    <text evidence="1">The sequence shown here is derived from an EMBL/GenBank/DDBJ whole genome shotgun (WGS) entry which is preliminary data.</text>
</comment>
<protein>
    <submittedName>
        <fullName evidence="1">Uncharacterized protein</fullName>
    </submittedName>
</protein>
<dbReference type="Proteomes" id="UP000683000">
    <property type="component" value="Unassembled WGS sequence"/>
</dbReference>
<name>A0A8I2YPS1_9AGAM</name>
<organism evidence="1 2">
    <name type="scientific">Boletus reticuloceps</name>
    <dbReference type="NCBI Taxonomy" id="495285"/>
    <lineage>
        <taxon>Eukaryota</taxon>
        <taxon>Fungi</taxon>
        <taxon>Dikarya</taxon>
        <taxon>Basidiomycota</taxon>
        <taxon>Agaricomycotina</taxon>
        <taxon>Agaricomycetes</taxon>
        <taxon>Agaricomycetidae</taxon>
        <taxon>Boletales</taxon>
        <taxon>Boletineae</taxon>
        <taxon>Boletaceae</taxon>
        <taxon>Boletoideae</taxon>
        <taxon>Boletus</taxon>
    </lineage>
</organism>
<dbReference type="OrthoDB" id="2693358at2759"/>
<dbReference type="AlphaFoldDB" id="A0A8I2YPS1"/>
<gene>
    <name evidence="1" type="ORF">JVT61DRAFT_2889</name>
</gene>
<evidence type="ECO:0000313" key="2">
    <source>
        <dbReference type="Proteomes" id="UP000683000"/>
    </source>
</evidence>
<proteinExistence type="predicted"/>
<evidence type="ECO:0000313" key="1">
    <source>
        <dbReference type="EMBL" id="KAG6376004.1"/>
    </source>
</evidence>
<accession>A0A8I2YPS1</accession>
<keyword evidence="2" id="KW-1185">Reference proteome</keyword>
<sequence length="55" mass="6158">MKAEGAGKQHTLWEIVVMMDSTLDAKEIMVTTLMAELDKELEVVQIPTDDRLVSP</sequence>